<dbReference type="InterPro" id="IPR001279">
    <property type="entry name" value="Metallo-B-lactamas"/>
</dbReference>
<accession>A0A3G6RMA2</accession>
<gene>
    <name evidence="3" type="ORF">C1637_14175</name>
    <name evidence="2" type="ORF">EG342_18390</name>
</gene>
<reference evidence="2 5" key="2">
    <citation type="submission" date="2018-11" db="EMBL/GenBank/DDBJ databases">
        <title>Proposal to divide the Flavobacteriaceae and reorganize its genera based on Amino Acid Identity values calculated from whole genome sequences.</title>
        <authorList>
            <person name="Nicholson A.C."/>
            <person name="Gulvik C.A."/>
            <person name="Whitney A.M."/>
            <person name="Humrighouse B.W."/>
            <person name="Bell M."/>
            <person name="Holmes B."/>
            <person name="Steigerwalt A.G."/>
            <person name="Villarma A."/>
            <person name="Sheth M."/>
            <person name="Batra D."/>
            <person name="Pryor J."/>
            <person name="Bernardet J.-F."/>
            <person name="Hugo C."/>
            <person name="Kampfer P."/>
            <person name="Newman J."/>
            <person name="McQuiston J.R."/>
        </authorList>
    </citation>
    <scope>NUCLEOTIDE SEQUENCE [LARGE SCALE GENOMIC DNA]</scope>
    <source>
        <strain evidence="2 5">KC_1864</strain>
    </source>
</reference>
<name>A0A3G6RMA2_CHRLC</name>
<organism evidence="3 4">
    <name type="scientific">Chryseobacterium lactis</name>
    <dbReference type="NCBI Taxonomy" id="1241981"/>
    <lineage>
        <taxon>Bacteria</taxon>
        <taxon>Pseudomonadati</taxon>
        <taxon>Bacteroidota</taxon>
        <taxon>Flavobacteriia</taxon>
        <taxon>Flavobacteriales</taxon>
        <taxon>Weeksellaceae</taxon>
        <taxon>Chryseobacterium group</taxon>
        <taxon>Chryseobacterium</taxon>
    </lineage>
</organism>
<dbReference type="SMART" id="SM00849">
    <property type="entry name" value="Lactamase_B"/>
    <property type="match status" value="1"/>
</dbReference>
<dbReference type="AlphaFoldDB" id="A0A3G6RMA2"/>
<feature type="domain" description="Metallo-beta-lactamase" evidence="1">
    <location>
        <begin position="104"/>
        <end position="272"/>
    </location>
</feature>
<evidence type="ECO:0000313" key="4">
    <source>
        <dbReference type="Proteomes" id="UP000236262"/>
    </source>
</evidence>
<keyword evidence="5" id="KW-1185">Reference proteome</keyword>
<dbReference type="SUPFAM" id="SSF56281">
    <property type="entry name" value="Metallo-hydrolase/oxidoreductase"/>
    <property type="match status" value="1"/>
</dbReference>
<dbReference type="EMBL" id="CP033924">
    <property type="protein sequence ID" value="AZA83732.1"/>
    <property type="molecule type" value="Genomic_DNA"/>
</dbReference>
<dbReference type="Proteomes" id="UP000279972">
    <property type="component" value="Chromosome"/>
</dbReference>
<evidence type="ECO:0000259" key="1">
    <source>
        <dbReference type="SMART" id="SM00849"/>
    </source>
</evidence>
<dbReference type="PANTHER" id="PTHR36839">
    <property type="entry name" value="METALLO-BETA-LACTAMASE FAMILY PROTEIN (AFU_ORTHOLOGUE AFUA_5G12770)"/>
    <property type="match status" value="1"/>
</dbReference>
<evidence type="ECO:0000313" key="3">
    <source>
        <dbReference type="EMBL" id="PNW12975.1"/>
    </source>
</evidence>
<dbReference type="PANTHER" id="PTHR36839:SF1">
    <property type="entry name" value="METALLO-BETA-LACTAMASE FAMILY PROTEIN (AFU_ORTHOLOGUE AFUA_5G12770)"/>
    <property type="match status" value="1"/>
</dbReference>
<dbReference type="Proteomes" id="UP000236262">
    <property type="component" value="Unassembled WGS sequence"/>
</dbReference>
<reference evidence="3 4" key="1">
    <citation type="submission" date="2018-01" db="EMBL/GenBank/DDBJ databases">
        <title>Draft genome sequences of Chryseobacterium lactis NCTC11390, Chryseobacterium oncorhynchi 701B-08, and Chryseobacterium viscerum 687B-08.</title>
        <authorList>
            <person name="Jeong J.-J."/>
            <person name="Lee Y.J."/>
            <person name="Park B."/>
            <person name="Choi I.-G."/>
            <person name="Kim K.D."/>
        </authorList>
    </citation>
    <scope>NUCLEOTIDE SEQUENCE [LARGE SCALE GENOMIC DNA]</scope>
    <source>
        <strain evidence="3 4">NCTC11390</strain>
    </source>
</reference>
<sequence>MMDRITFLKNSALAVAAVPLLSFMKKPDKIPTPMKKLCTACGTQFPEDYNEKLCAICNEERQYIPVTGQTWTTHEQLLTNHTTQIVQLNEHLYEIVITPRFAIGQRAFLVVSKNGNILWDCIPLLDQHVIDFINEKGGVQAIAISHPHYYSNMNDWAEQFKCPIYIHKKDELYINEKGSRIKLWEGNEMPLWDDIKIVNIGGHFAGSSILLHKNMSEKGTMLSGDTMYLSPNLKHFAIMYSYPNRMPLPISEIKRIKKRLEDLEFDAVYGFYSYQNLTKNVKQILNSSIEKYLS</sequence>
<evidence type="ECO:0000313" key="2">
    <source>
        <dbReference type="EMBL" id="AZA83732.1"/>
    </source>
</evidence>
<dbReference type="InterPro" id="IPR036866">
    <property type="entry name" value="RibonucZ/Hydroxyglut_hydro"/>
</dbReference>
<evidence type="ECO:0000313" key="5">
    <source>
        <dbReference type="Proteomes" id="UP000279972"/>
    </source>
</evidence>
<dbReference type="OrthoDB" id="2373347at2"/>
<dbReference type="EMBL" id="PPEH01000005">
    <property type="protein sequence ID" value="PNW12975.1"/>
    <property type="molecule type" value="Genomic_DNA"/>
</dbReference>
<dbReference type="Gene3D" id="3.60.15.10">
    <property type="entry name" value="Ribonuclease Z/Hydroxyacylglutathione hydrolase-like"/>
    <property type="match status" value="1"/>
</dbReference>
<proteinExistence type="predicted"/>
<dbReference type="KEGG" id="clac:EG342_18390"/>
<dbReference type="RefSeq" id="WP_103292378.1">
    <property type="nucleotide sequence ID" value="NZ_CP033924.1"/>
</dbReference>
<protein>
    <submittedName>
        <fullName evidence="3">MBL fold metallo-hydrolase</fullName>
    </submittedName>
</protein>